<dbReference type="CDD" id="cd11065">
    <property type="entry name" value="CYP64-like"/>
    <property type="match status" value="1"/>
</dbReference>
<sequence>MSQEILLPVILGLVFLLVKFVSFSKQTGKPIPGPPSLPLIGNLLQFKSPSILKTWARQYGEIYQVRLGPAQNWIFLNNPKIVKDLLEKKSAATSTRSSFVSANMVSGGRRMVLMPYGNHWRTLRSIIHASLTPKAANVLQPAQNFEGKQLIWDIFNSINNTSETQEAKDDREMGFYTHVQRYSASVILLMVYGLRAPTWESNAITQIYKVMKDFGRVANPMYGAIDIFPWLLNLPKWVHWWNSDLNRIEERQSEVWLHYWNQMKDKIDKGEAPDCFGRQFVEAGYRQKGISELQAAYVCGTMIEAGSDTTAASVNNGLLYLSAYPDVVAKAHEEIERVVGSSRSPTFEDDLPYIRAIVKETLRIRPATTMGGPHAADQDIEYNGYIIPKGTGLMLHQNGIQMDPDLYPEPEKFNPDRFLDHPLKAGDYVGIADPYKRDHWTYGTGRRICSGMHVAENSLHIVFAKILWAYTISAPRDDGGKLLQVDLSDNAFVLGAVTVAKPHRCIFSPRNSQVAETIVREWKEAEREGFQLGDRKVGIDKIIASTQTK</sequence>
<feature type="signal peptide" evidence="6">
    <location>
        <begin position="1"/>
        <end position="23"/>
    </location>
</feature>
<protein>
    <recommendedName>
        <fullName evidence="9">O-methylsterigmatocystin oxidoreductase</fullName>
    </recommendedName>
</protein>
<keyword evidence="5" id="KW-0349">Heme</keyword>
<gene>
    <name evidence="7" type="ORF">CDV36_007843</name>
</gene>
<dbReference type="GO" id="GO:0004497">
    <property type="term" value="F:monooxygenase activity"/>
    <property type="evidence" value="ECO:0007669"/>
    <property type="project" value="InterPro"/>
</dbReference>
<dbReference type="PRINTS" id="PR00463">
    <property type="entry name" value="EP450I"/>
</dbReference>
<dbReference type="InterPro" id="IPR002401">
    <property type="entry name" value="Cyt_P450_E_grp-I"/>
</dbReference>
<evidence type="ECO:0000256" key="5">
    <source>
        <dbReference type="PIRSR" id="PIRSR602401-1"/>
    </source>
</evidence>
<keyword evidence="2 5" id="KW-0479">Metal-binding</keyword>
<evidence type="ECO:0000256" key="4">
    <source>
        <dbReference type="ARBA" id="ARBA00023004"/>
    </source>
</evidence>
<reference evidence="7 8" key="1">
    <citation type="submission" date="2017-06" db="EMBL/GenBank/DDBJ databases">
        <title>Comparative genomic analysis of Ambrosia Fusariam Clade fungi.</title>
        <authorList>
            <person name="Stajich J.E."/>
            <person name="Carrillo J."/>
            <person name="Kijimoto T."/>
            <person name="Eskalen A."/>
            <person name="O'Donnell K."/>
            <person name="Kasson M."/>
        </authorList>
    </citation>
    <scope>NUCLEOTIDE SEQUENCE [LARGE SCALE GENOMIC DNA]</scope>
    <source>
        <strain evidence="7">UCR3666</strain>
    </source>
</reference>
<dbReference type="Pfam" id="PF00067">
    <property type="entry name" value="p450"/>
    <property type="match status" value="1"/>
</dbReference>
<evidence type="ECO:0000256" key="3">
    <source>
        <dbReference type="ARBA" id="ARBA00023002"/>
    </source>
</evidence>
<keyword evidence="3" id="KW-0560">Oxidoreductase</keyword>
<dbReference type="InterPro" id="IPR001128">
    <property type="entry name" value="Cyt_P450"/>
</dbReference>
<dbReference type="OrthoDB" id="1103324at2759"/>
<evidence type="ECO:0000256" key="2">
    <source>
        <dbReference type="ARBA" id="ARBA00022723"/>
    </source>
</evidence>
<dbReference type="STRING" id="2010991.A0A3M2S4L4"/>
<organism evidence="7 8">
    <name type="scientific">Fusarium kuroshium</name>
    <dbReference type="NCBI Taxonomy" id="2010991"/>
    <lineage>
        <taxon>Eukaryota</taxon>
        <taxon>Fungi</taxon>
        <taxon>Dikarya</taxon>
        <taxon>Ascomycota</taxon>
        <taxon>Pezizomycotina</taxon>
        <taxon>Sordariomycetes</taxon>
        <taxon>Hypocreomycetidae</taxon>
        <taxon>Hypocreales</taxon>
        <taxon>Nectriaceae</taxon>
        <taxon>Fusarium</taxon>
        <taxon>Fusarium solani species complex</taxon>
    </lineage>
</organism>
<dbReference type="EMBL" id="NKUJ01000134">
    <property type="protein sequence ID" value="RMJ12514.1"/>
    <property type="molecule type" value="Genomic_DNA"/>
</dbReference>
<feature type="chain" id="PRO_5017974536" description="O-methylsterigmatocystin oxidoreductase" evidence="6">
    <location>
        <begin position="24"/>
        <end position="549"/>
    </location>
</feature>
<dbReference type="AlphaFoldDB" id="A0A3M2S4L4"/>
<comment type="similarity">
    <text evidence="1">Belongs to the cytochrome P450 family.</text>
</comment>
<keyword evidence="6" id="KW-0732">Signal</keyword>
<dbReference type="SUPFAM" id="SSF48264">
    <property type="entry name" value="Cytochrome P450"/>
    <property type="match status" value="1"/>
</dbReference>
<evidence type="ECO:0008006" key="9">
    <source>
        <dbReference type="Google" id="ProtNLM"/>
    </source>
</evidence>
<name>A0A3M2S4L4_9HYPO</name>
<feature type="binding site" description="axial binding residue" evidence="5">
    <location>
        <position position="449"/>
    </location>
    <ligand>
        <name>heme</name>
        <dbReference type="ChEBI" id="CHEBI:30413"/>
    </ligand>
    <ligandPart>
        <name>Fe</name>
        <dbReference type="ChEBI" id="CHEBI:18248"/>
    </ligandPart>
</feature>
<dbReference type="InterPro" id="IPR036396">
    <property type="entry name" value="Cyt_P450_sf"/>
</dbReference>
<evidence type="ECO:0000313" key="8">
    <source>
        <dbReference type="Proteomes" id="UP000277212"/>
    </source>
</evidence>
<evidence type="ECO:0000256" key="1">
    <source>
        <dbReference type="ARBA" id="ARBA00010617"/>
    </source>
</evidence>
<proteinExistence type="inferred from homology"/>
<evidence type="ECO:0000313" key="7">
    <source>
        <dbReference type="EMBL" id="RMJ12514.1"/>
    </source>
</evidence>
<dbReference type="GO" id="GO:0020037">
    <property type="term" value="F:heme binding"/>
    <property type="evidence" value="ECO:0007669"/>
    <property type="project" value="InterPro"/>
</dbReference>
<keyword evidence="4 5" id="KW-0408">Iron</keyword>
<keyword evidence="8" id="KW-1185">Reference proteome</keyword>
<dbReference type="Gene3D" id="1.10.630.10">
    <property type="entry name" value="Cytochrome P450"/>
    <property type="match status" value="1"/>
</dbReference>
<evidence type="ECO:0000256" key="6">
    <source>
        <dbReference type="SAM" id="SignalP"/>
    </source>
</evidence>
<dbReference type="PANTHER" id="PTHR46300:SF11">
    <property type="entry name" value="OXIDOREDUCTASE, PUTATIVE-RELATED"/>
    <property type="match status" value="1"/>
</dbReference>
<dbReference type="Proteomes" id="UP000277212">
    <property type="component" value="Unassembled WGS sequence"/>
</dbReference>
<dbReference type="PANTHER" id="PTHR46300">
    <property type="entry name" value="P450, PUTATIVE (EUROFUNG)-RELATED-RELATED"/>
    <property type="match status" value="1"/>
</dbReference>
<dbReference type="PRINTS" id="PR00385">
    <property type="entry name" value="P450"/>
</dbReference>
<accession>A0A3M2S4L4</accession>
<comment type="caution">
    <text evidence="7">The sequence shown here is derived from an EMBL/GenBank/DDBJ whole genome shotgun (WGS) entry which is preliminary data.</text>
</comment>
<dbReference type="GO" id="GO:0005506">
    <property type="term" value="F:iron ion binding"/>
    <property type="evidence" value="ECO:0007669"/>
    <property type="project" value="InterPro"/>
</dbReference>
<dbReference type="InterPro" id="IPR050364">
    <property type="entry name" value="Cytochrome_P450_fung"/>
</dbReference>
<comment type="cofactor">
    <cofactor evidence="5">
        <name>heme</name>
        <dbReference type="ChEBI" id="CHEBI:30413"/>
    </cofactor>
</comment>
<dbReference type="GO" id="GO:0016705">
    <property type="term" value="F:oxidoreductase activity, acting on paired donors, with incorporation or reduction of molecular oxygen"/>
    <property type="evidence" value="ECO:0007669"/>
    <property type="project" value="InterPro"/>
</dbReference>